<evidence type="ECO:0000256" key="1">
    <source>
        <dbReference type="ARBA" id="ARBA00022729"/>
    </source>
</evidence>
<evidence type="ECO:0008006" key="7">
    <source>
        <dbReference type="Google" id="ProtNLM"/>
    </source>
</evidence>
<name>A0DPP6_PARTE</name>
<accession>A0DPP6</accession>
<protein>
    <recommendedName>
        <fullName evidence="7">LNR domain-containing protein</fullName>
    </recommendedName>
</protein>
<dbReference type="SUPFAM" id="SSF57184">
    <property type="entry name" value="Growth factor receptor domain"/>
    <property type="match status" value="1"/>
</dbReference>
<keyword evidence="6" id="KW-1185">Reference proteome</keyword>
<dbReference type="GeneID" id="5038195"/>
<dbReference type="InParanoid" id="A0DPP6"/>
<dbReference type="InterPro" id="IPR009030">
    <property type="entry name" value="Growth_fac_rcpt_cys_sf"/>
</dbReference>
<gene>
    <name evidence="5" type="ORF">GSPATT00019195001</name>
</gene>
<dbReference type="HOGENOM" id="CLU_587231_0_0_1"/>
<keyword evidence="2" id="KW-0677">Repeat</keyword>
<keyword evidence="4" id="KW-0472">Membrane</keyword>
<evidence type="ECO:0000256" key="3">
    <source>
        <dbReference type="ARBA" id="ARBA00023157"/>
    </source>
</evidence>
<organism evidence="5 6">
    <name type="scientific">Paramecium tetraurelia</name>
    <dbReference type="NCBI Taxonomy" id="5888"/>
    <lineage>
        <taxon>Eukaryota</taxon>
        <taxon>Sar</taxon>
        <taxon>Alveolata</taxon>
        <taxon>Ciliophora</taxon>
        <taxon>Intramacronucleata</taxon>
        <taxon>Oligohymenophorea</taxon>
        <taxon>Peniculida</taxon>
        <taxon>Parameciidae</taxon>
        <taxon>Paramecium</taxon>
    </lineage>
</organism>
<dbReference type="AlphaFoldDB" id="A0DPP6"/>
<dbReference type="Proteomes" id="UP000000600">
    <property type="component" value="Unassembled WGS sequence"/>
</dbReference>
<feature type="transmembrane region" description="Helical" evidence="4">
    <location>
        <begin position="408"/>
        <end position="429"/>
    </location>
</feature>
<evidence type="ECO:0000256" key="2">
    <source>
        <dbReference type="ARBA" id="ARBA00022737"/>
    </source>
</evidence>
<keyword evidence="4" id="KW-0812">Transmembrane</keyword>
<evidence type="ECO:0000313" key="5">
    <source>
        <dbReference type="EMBL" id="CAK85013.1"/>
    </source>
</evidence>
<dbReference type="OrthoDB" id="409374at2759"/>
<proteinExistence type="predicted"/>
<dbReference type="EMBL" id="CT868529">
    <property type="protein sequence ID" value="CAK85013.1"/>
    <property type="molecule type" value="Genomic_DNA"/>
</dbReference>
<keyword evidence="1" id="KW-0732">Signal</keyword>
<keyword evidence="3" id="KW-1015">Disulfide bond</keyword>
<dbReference type="NCBIfam" id="TIGR02232">
    <property type="entry name" value="myxo_disulf_rpt"/>
    <property type="match status" value="1"/>
</dbReference>
<dbReference type="PANTHER" id="PTHR38934">
    <property type="entry name" value="HYPHALLY REGULATED CELL WALL PROTEIN 1"/>
    <property type="match status" value="1"/>
</dbReference>
<sequence length="466" mass="54601">MFAMRYVGMVQYQKKNKCDDDDDLPDDGCYNCKYSCYPACPLCILGECVDDCSACKEAQFQKICGDGILVKPDEECDQFSNEEDFQFQNCKKICNQHCYICDDNKKCIQCKINYELFDGKCYANQLNNDHSLINNCIYYEDSQCKQCSIDYFYHPFENKCVPVCCDGIILDGKLCDDGNKINGDGCDSKCKPSIDSQCVNKQGISFPRPIPLLKLIKEIGNSQIVYLTMIHRQNYQTIIQFKFLQTPSNFKQIMELQINSFLKLVSQIKNLINTFKWKLTLLSIIYQDYDSIAEKIEFNNEQWHNLLIILLFIIPEAFKQQNTYLIWILMSIKNVFELYLLVICFKSPILQIQYCALNEFMYFYYLSLQKKQLHKIELFKKQFTHFNLFVINFMYLKNELLKNDPFKIILIGWVIIALMISIISITLLVDICKILYPLVQNLLDQNLIKKLNVNIQLILQQISFNS</sequence>
<dbReference type="RefSeq" id="XP_001452410.1">
    <property type="nucleotide sequence ID" value="XM_001452373.1"/>
</dbReference>
<keyword evidence="4" id="KW-1133">Transmembrane helix</keyword>
<dbReference type="InterPro" id="IPR011936">
    <property type="entry name" value="Myxo_disulph_rpt"/>
</dbReference>
<dbReference type="KEGG" id="ptm:GSPATT00019195001"/>
<reference evidence="5 6" key="1">
    <citation type="journal article" date="2006" name="Nature">
        <title>Global trends of whole-genome duplications revealed by the ciliate Paramecium tetraurelia.</title>
        <authorList>
            <consortium name="Genoscope"/>
            <person name="Aury J.-M."/>
            <person name="Jaillon O."/>
            <person name="Duret L."/>
            <person name="Noel B."/>
            <person name="Jubin C."/>
            <person name="Porcel B.M."/>
            <person name="Segurens B."/>
            <person name="Daubin V."/>
            <person name="Anthouard V."/>
            <person name="Aiach N."/>
            <person name="Arnaiz O."/>
            <person name="Billaut A."/>
            <person name="Beisson J."/>
            <person name="Blanc I."/>
            <person name="Bouhouche K."/>
            <person name="Camara F."/>
            <person name="Duharcourt S."/>
            <person name="Guigo R."/>
            <person name="Gogendeau D."/>
            <person name="Katinka M."/>
            <person name="Keller A.-M."/>
            <person name="Kissmehl R."/>
            <person name="Klotz C."/>
            <person name="Koll F."/>
            <person name="Le Moue A."/>
            <person name="Lepere C."/>
            <person name="Malinsky S."/>
            <person name="Nowacki M."/>
            <person name="Nowak J.K."/>
            <person name="Plattner H."/>
            <person name="Poulain J."/>
            <person name="Ruiz F."/>
            <person name="Serrano V."/>
            <person name="Zagulski M."/>
            <person name="Dessen P."/>
            <person name="Betermier M."/>
            <person name="Weissenbach J."/>
            <person name="Scarpelli C."/>
            <person name="Schachter V."/>
            <person name="Sperling L."/>
            <person name="Meyer E."/>
            <person name="Cohen J."/>
            <person name="Wincker P."/>
        </authorList>
    </citation>
    <scope>NUCLEOTIDE SEQUENCE [LARGE SCALE GENOMIC DNA]</scope>
    <source>
        <strain evidence="5 6">Stock d4-2</strain>
    </source>
</reference>
<evidence type="ECO:0000256" key="4">
    <source>
        <dbReference type="SAM" id="Phobius"/>
    </source>
</evidence>
<dbReference type="Pfam" id="PF13948">
    <property type="entry name" value="DUF4215"/>
    <property type="match status" value="1"/>
</dbReference>
<dbReference type="PANTHER" id="PTHR38934:SF6">
    <property type="entry name" value="CHROMOSOME UNDETERMINED SCAFFOLD_176, WHOLE GENOME SHOTGUN SEQUENCE"/>
    <property type="match status" value="1"/>
</dbReference>
<evidence type="ECO:0000313" key="6">
    <source>
        <dbReference type="Proteomes" id="UP000000600"/>
    </source>
</evidence>
<feature type="transmembrane region" description="Helical" evidence="4">
    <location>
        <begin position="325"/>
        <end position="343"/>
    </location>
</feature>